<dbReference type="EMBL" id="JBBJCI010000018">
    <property type="protein sequence ID" value="KAK7254779.1"/>
    <property type="molecule type" value="Genomic_DNA"/>
</dbReference>
<gene>
    <name evidence="2" type="ORF">SO694_00131093</name>
</gene>
<name>A0ABR1GFF8_AURAN</name>
<proteinExistence type="predicted"/>
<feature type="region of interest" description="Disordered" evidence="1">
    <location>
        <begin position="1"/>
        <end position="55"/>
    </location>
</feature>
<accession>A0ABR1GFF8</accession>
<sequence length="279" mass="30755">MAPGKRRRSRARSISAPAKEAQKDPFAAVEKSRRESQAPRQRTPEPEPEPDDDDDVAVDAVSGATGVTDAVMLNVCTMAKEHLNSDIATIFLYAPKKRQLWSRWGTNLPSDITTGKTRPIRVPANAGITGQAFSSQEILNVKDATRPRISTRSDDEPADKDHALRLAEKRAVRAAVEDLEDLELASGFGKIASRAIATAIDHDEDRKAREEMKEANKEEEKKANFQSHVESIFDFFERRLDFGGTQVSPGGMEAAHTAFKLKQREGELSVKMNAMIAGT</sequence>
<dbReference type="Gene3D" id="3.30.450.40">
    <property type="match status" value="1"/>
</dbReference>
<evidence type="ECO:0000313" key="3">
    <source>
        <dbReference type="Proteomes" id="UP001363151"/>
    </source>
</evidence>
<dbReference type="Proteomes" id="UP001363151">
    <property type="component" value="Unassembled WGS sequence"/>
</dbReference>
<evidence type="ECO:0000256" key="1">
    <source>
        <dbReference type="SAM" id="MobiDB-lite"/>
    </source>
</evidence>
<evidence type="ECO:0000313" key="2">
    <source>
        <dbReference type="EMBL" id="KAK7254779.1"/>
    </source>
</evidence>
<feature type="compositionally biased region" description="Basic and acidic residues" evidence="1">
    <location>
        <begin position="30"/>
        <end position="45"/>
    </location>
</feature>
<organism evidence="2 3">
    <name type="scientific">Aureococcus anophagefferens</name>
    <name type="common">Harmful bloom alga</name>
    <dbReference type="NCBI Taxonomy" id="44056"/>
    <lineage>
        <taxon>Eukaryota</taxon>
        <taxon>Sar</taxon>
        <taxon>Stramenopiles</taxon>
        <taxon>Ochrophyta</taxon>
        <taxon>Pelagophyceae</taxon>
        <taxon>Pelagomonadales</taxon>
        <taxon>Pelagomonadaceae</taxon>
        <taxon>Aureococcus</taxon>
    </lineage>
</organism>
<feature type="compositionally biased region" description="Acidic residues" evidence="1">
    <location>
        <begin position="46"/>
        <end position="55"/>
    </location>
</feature>
<protein>
    <submittedName>
        <fullName evidence="2">3',5'-cyclic-nucleotide phosphodiesterase</fullName>
    </submittedName>
</protein>
<comment type="caution">
    <text evidence="2">The sequence shown here is derived from an EMBL/GenBank/DDBJ whole genome shotgun (WGS) entry which is preliminary data.</text>
</comment>
<feature type="compositionally biased region" description="Basic residues" evidence="1">
    <location>
        <begin position="1"/>
        <end position="11"/>
    </location>
</feature>
<keyword evidence="3" id="KW-1185">Reference proteome</keyword>
<reference evidence="2 3" key="1">
    <citation type="submission" date="2024-03" db="EMBL/GenBank/DDBJ databases">
        <title>Aureococcus anophagefferens CCMP1851 and Kratosvirus quantuckense: Draft genome of a second virus-susceptible host strain in the model system.</title>
        <authorList>
            <person name="Chase E."/>
            <person name="Truchon A.R."/>
            <person name="Schepens W."/>
            <person name="Wilhelm S.W."/>
        </authorList>
    </citation>
    <scope>NUCLEOTIDE SEQUENCE [LARGE SCALE GENOMIC DNA]</scope>
    <source>
        <strain evidence="2 3">CCMP1851</strain>
    </source>
</reference>
<dbReference type="InterPro" id="IPR029016">
    <property type="entry name" value="GAF-like_dom_sf"/>
</dbReference>
<dbReference type="SUPFAM" id="SSF55781">
    <property type="entry name" value="GAF domain-like"/>
    <property type="match status" value="1"/>
</dbReference>